<dbReference type="InterPro" id="IPR002468">
    <property type="entry name" value="Pept_M24A_MAP2"/>
</dbReference>
<dbReference type="PANTHER" id="PTHR45777:SF2">
    <property type="entry name" value="METHIONINE AMINOPEPTIDASE 2"/>
    <property type="match status" value="1"/>
</dbReference>
<evidence type="ECO:0000256" key="1">
    <source>
        <dbReference type="ARBA" id="ARBA00022438"/>
    </source>
</evidence>
<protein>
    <recommendedName>
        <fullName evidence="6">Peptidase M24 domain-containing protein</fullName>
    </recommendedName>
</protein>
<feature type="domain" description="Peptidase M24" evidence="6">
    <location>
        <begin position="33"/>
        <end position="231"/>
    </location>
</feature>
<dbReference type="GO" id="GO:0005737">
    <property type="term" value="C:cytoplasm"/>
    <property type="evidence" value="ECO:0007669"/>
    <property type="project" value="TreeGrafter"/>
</dbReference>
<feature type="region of interest" description="Disordered" evidence="5">
    <location>
        <begin position="1"/>
        <end position="28"/>
    </location>
</feature>
<evidence type="ECO:0000313" key="7">
    <source>
        <dbReference type="EMBL" id="KKM25895.1"/>
    </source>
</evidence>
<dbReference type="InterPro" id="IPR050247">
    <property type="entry name" value="Met_Aminopeptidase_Type2"/>
</dbReference>
<gene>
    <name evidence="7" type="ORF">LCGC14_1590360</name>
</gene>
<name>A0A0F9LEM1_9ZZZZ</name>
<dbReference type="GO" id="GO:0070006">
    <property type="term" value="F:metalloaminopeptidase activity"/>
    <property type="evidence" value="ECO:0007669"/>
    <property type="project" value="InterPro"/>
</dbReference>
<dbReference type="InterPro" id="IPR036005">
    <property type="entry name" value="Creatinase/aminopeptidase-like"/>
</dbReference>
<comment type="caution">
    <text evidence="7">The sequence shown here is derived from an EMBL/GenBank/DDBJ whole genome shotgun (WGS) entry which is preliminary data.</text>
</comment>
<dbReference type="Gene3D" id="3.90.230.10">
    <property type="entry name" value="Creatinase/methionine aminopeptidase superfamily"/>
    <property type="match status" value="1"/>
</dbReference>
<dbReference type="InterPro" id="IPR000994">
    <property type="entry name" value="Pept_M24"/>
</dbReference>
<keyword evidence="2" id="KW-0645">Protease</keyword>
<organism evidence="7">
    <name type="scientific">marine sediment metagenome</name>
    <dbReference type="NCBI Taxonomy" id="412755"/>
    <lineage>
        <taxon>unclassified sequences</taxon>
        <taxon>metagenomes</taxon>
        <taxon>ecological metagenomes</taxon>
    </lineage>
</organism>
<evidence type="ECO:0000256" key="2">
    <source>
        <dbReference type="ARBA" id="ARBA00022670"/>
    </source>
</evidence>
<dbReference type="Gene3D" id="1.10.10.10">
    <property type="entry name" value="Winged helix-like DNA-binding domain superfamily/Winged helix DNA-binding domain"/>
    <property type="match status" value="1"/>
</dbReference>
<dbReference type="PANTHER" id="PTHR45777">
    <property type="entry name" value="METHIONINE AMINOPEPTIDASE 2"/>
    <property type="match status" value="1"/>
</dbReference>
<evidence type="ECO:0000256" key="5">
    <source>
        <dbReference type="SAM" id="MobiDB-lite"/>
    </source>
</evidence>
<dbReference type="SUPFAM" id="SSF55920">
    <property type="entry name" value="Creatinase/aminopeptidase"/>
    <property type="match status" value="1"/>
</dbReference>
<proteinExistence type="predicted"/>
<dbReference type="NCBIfam" id="TIGR00501">
    <property type="entry name" value="met_pdase_II"/>
    <property type="match status" value="1"/>
</dbReference>
<evidence type="ECO:0000256" key="4">
    <source>
        <dbReference type="ARBA" id="ARBA00022801"/>
    </source>
</evidence>
<evidence type="ECO:0000259" key="6">
    <source>
        <dbReference type="Pfam" id="PF00557"/>
    </source>
</evidence>
<reference evidence="7" key="1">
    <citation type="journal article" date="2015" name="Nature">
        <title>Complex archaea that bridge the gap between prokaryotes and eukaryotes.</title>
        <authorList>
            <person name="Spang A."/>
            <person name="Saw J.H."/>
            <person name="Jorgensen S.L."/>
            <person name="Zaremba-Niedzwiedzka K."/>
            <person name="Martijn J."/>
            <person name="Lind A.E."/>
            <person name="van Eijk R."/>
            <person name="Schleper C."/>
            <person name="Guy L."/>
            <person name="Ettema T.J."/>
        </authorList>
    </citation>
    <scope>NUCLEOTIDE SEQUENCE</scope>
</reference>
<dbReference type="AlphaFoldDB" id="A0A0F9LEM1"/>
<dbReference type="InterPro" id="IPR036390">
    <property type="entry name" value="WH_DNA-bd_sf"/>
</dbReference>
<dbReference type="EMBL" id="LAZR01012619">
    <property type="protein sequence ID" value="KKM25895.1"/>
    <property type="molecule type" value="Genomic_DNA"/>
</dbReference>
<accession>A0A0F9LEM1</accession>
<dbReference type="InterPro" id="IPR036388">
    <property type="entry name" value="WH-like_DNA-bd_sf"/>
</dbReference>
<dbReference type="GO" id="GO:0006508">
    <property type="term" value="P:proteolysis"/>
    <property type="evidence" value="ECO:0007669"/>
    <property type="project" value="UniProtKB-KW"/>
</dbReference>
<feature type="compositionally biased region" description="Basic and acidic residues" evidence="5">
    <location>
        <begin position="10"/>
        <end position="20"/>
    </location>
</feature>
<keyword evidence="1" id="KW-0031">Aminopeptidase</keyword>
<dbReference type="GO" id="GO:0046872">
    <property type="term" value="F:metal ion binding"/>
    <property type="evidence" value="ECO:0007669"/>
    <property type="project" value="UniProtKB-KW"/>
</dbReference>
<dbReference type="Pfam" id="PF00557">
    <property type="entry name" value="Peptidase_M24"/>
    <property type="match status" value="1"/>
</dbReference>
<keyword evidence="3" id="KW-0479">Metal-binding</keyword>
<dbReference type="SUPFAM" id="SSF46785">
    <property type="entry name" value="Winged helix' DNA-binding domain"/>
    <property type="match status" value="1"/>
</dbReference>
<keyword evidence="4" id="KW-0378">Hydrolase</keyword>
<sequence length="326" mass="36661">MTENQNIKSETQEGKKKEELNKEEEEEKLKIESLQKAGKIAQEVKKYIRPKIKVGAKVIDIILNAEEKIVELEGSCAFPVNLCINNTAAHYTSPIKDDGLEISKGDLVKIDLGVHIEGFIVDTAFTVSFNEEPLFENIIQATEVALDAAKLMVKPKINTREIGKKIEDIVKGFKYNPIKELGGHQIERWTVHGKKQLPELGSQGGDIMEVGEVFSIEIFASSGEGSVHNTNNSYIYELNPYVGRVPLRRKTSKQLLGFINKNYKTLPFAERWLAKEFRLGVAFGLQELVQQGKLQAHYVLAEKKDANVAQIEETIFITEDGFEQLT</sequence>
<evidence type="ECO:0000256" key="3">
    <source>
        <dbReference type="ARBA" id="ARBA00022723"/>
    </source>
</evidence>